<proteinExistence type="predicted"/>
<dbReference type="InterPro" id="IPR045340">
    <property type="entry name" value="DUF6533"/>
</dbReference>
<keyword evidence="1" id="KW-0812">Transmembrane</keyword>
<dbReference type="Pfam" id="PF20151">
    <property type="entry name" value="DUF6533"/>
    <property type="match status" value="1"/>
</dbReference>
<sequence>MVAPIVNTGIQTAKYCNVADLGVLIFDYFLTLEPEVRLTWNRRWNVTRILFIISRYMAFVAAGMTSYGEQLPVSHAAIATRANEDDIEYSARTLARLQMVINVLSSQRFTDFTAAIHIISIVAAEGLLIIRTYVFWKQSKKLLAVLLVLAAISIACAVSITDVVSNLLAAPVDPSDGNLGFKAPPTSNCTFQAGRSSAVQYGFLIAYESLLMSLMVFKRYQDYKDSDSRLVRAVYQGAVRYMTAIICWWSFVQFNMSCVESLLPVVSVVNIVIMSVVPASYNMMMDVPQLVLHSMLASRVLFGLRESDQDESNAGTLQMSTFRPAQRHQYTSFG</sequence>
<organism evidence="3 4">
    <name type="scientific">Suillus subaureus</name>
    <dbReference type="NCBI Taxonomy" id="48587"/>
    <lineage>
        <taxon>Eukaryota</taxon>
        <taxon>Fungi</taxon>
        <taxon>Dikarya</taxon>
        <taxon>Basidiomycota</taxon>
        <taxon>Agaricomycotina</taxon>
        <taxon>Agaricomycetes</taxon>
        <taxon>Agaricomycetidae</taxon>
        <taxon>Boletales</taxon>
        <taxon>Suillineae</taxon>
        <taxon>Suillaceae</taxon>
        <taxon>Suillus</taxon>
    </lineage>
</organism>
<gene>
    <name evidence="3" type="ORF">BJ212DRAFT_1536116</name>
</gene>
<feature type="transmembrane region" description="Helical" evidence="1">
    <location>
        <begin position="198"/>
        <end position="217"/>
    </location>
</feature>
<feature type="transmembrane region" description="Helical" evidence="1">
    <location>
        <begin position="49"/>
        <end position="67"/>
    </location>
</feature>
<feature type="transmembrane region" description="Helical" evidence="1">
    <location>
        <begin position="112"/>
        <end position="130"/>
    </location>
</feature>
<evidence type="ECO:0000313" key="3">
    <source>
        <dbReference type="EMBL" id="KAG1807690.1"/>
    </source>
</evidence>
<comment type="caution">
    <text evidence="3">The sequence shown here is derived from an EMBL/GenBank/DDBJ whole genome shotgun (WGS) entry which is preliminary data.</text>
</comment>
<dbReference type="EMBL" id="JABBWG010000042">
    <property type="protein sequence ID" value="KAG1807690.1"/>
    <property type="molecule type" value="Genomic_DNA"/>
</dbReference>
<name>A0A9P7E0H9_9AGAM</name>
<accession>A0A9P7E0H9</accession>
<dbReference type="OrthoDB" id="2645170at2759"/>
<keyword evidence="1" id="KW-1133">Transmembrane helix</keyword>
<keyword evidence="1" id="KW-0472">Membrane</keyword>
<reference evidence="3" key="1">
    <citation type="journal article" date="2020" name="New Phytol.">
        <title>Comparative genomics reveals dynamic genome evolution in host specialist ectomycorrhizal fungi.</title>
        <authorList>
            <person name="Lofgren L.A."/>
            <person name="Nguyen N.H."/>
            <person name="Vilgalys R."/>
            <person name="Ruytinx J."/>
            <person name="Liao H.L."/>
            <person name="Branco S."/>
            <person name="Kuo A."/>
            <person name="LaButti K."/>
            <person name="Lipzen A."/>
            <person name="Andreopoulos W."/>
            <person name="Pangilinan J."/>
            <person name="Riley R."/>
            <person name="Hundley H."/>
            <person name="Na H."/>
            <person name="Barry K."/>
            <person name="Grigoriev I.V."/>
            <person name="Stajich J.E."/>
            <person name="Kennedy P.G."/>
        </authorList>
    </citation>
    <scope>NUCLEOTIDE SEQUENCE</scope>
    <source>
        <strain evidence="3">MN1</strain>
    </source>
</reference>
<feature type="transmembrane region" description="Helical" evidence="1">
    <location>
        <begin position="142"/>
        <end position="161"/>
    </location>
</feature>
<evidence type="ECO:0000313" key="4">
    <source>
        <dbReference type="Proteomes" id="UP000807769"/>
    </source>
</evidence>
<protein>
    <recommendedName>
        <fullName evidence="2">DUF6533 domain-containing protein</fullName>
    </recommendedName>
</protein>
<evidence type="ECO:0000256" key="1">
    <source>
        <dbReference type="SAM" id="Phobius"/>
    </source>
</evidence>
<dbReference type="GeneID" id="64635832"/>
<dbReference type="Proteomes" id="UP000807769">
    <property type="component" value="Unassembled WGS sequence"/>
</dbReference>
<evidence type="ECO:0000259" key="2">
    <source>
        <dbReference type="Pfam" id="PF20151"/>
    </source>
</evidence>
<dbReference type="AlphaFoldDB" id="A0A9P7E0H9"/>
<feature type="domain" description="DUF6533" evidence="2">
    <location>
        <begin position="15"/>
        <end position="60"/>
    </location>
</feature>
<feature type="transmembrane region" description="Helical" evidence="1">
    <location>
        <begin position="262"/>
        <end position="281"/>
    </location>
</feature>
<keyword evidence="4" id="KW-1185">Reference proteome</keyword>
<feature type="transmembrane region" description="Helical" evidence="1">
    <location>
        <begin position="238"/>
        <end position="256"/>
    </location>
</feature>
<dbReference type="RefSeq" id="XP_041188224.1">
    <property type="nucleotide sequence ID" value="XM_041341816.1"/>
</dbReference>